<dbReference type="EMBL" id="CP016796">
    <property type="protein sequence ID" value="API87079.1"/>
    <property type="molecule type" value="Genomic_DNA"/>
</dbReference>
<dbReference type="Pfam" id="PF13439">
    <property type="entry name" value="Glyco_transf_4"/>
    <property type="match status" value="1"/>
</dbReference>
<name>A0A1L4BTA8_9GAMM</name>
<protein>
    <recommendedName>
        <fullName evidence="1">Glycosyltransferase subfamily 4-like N-terminal domain-containing protein</fullName>
    </recommendedName>
</protein>
<dbReference type="GO" id="GO:0016757">
    <property type="term" value="F:glycosyltransferase activity"/>
    <property type="evidence" value="ECO:0007669"/>
    <property type="project" value="UniProtKB-ARBA"/>
</dbReference>
<dbReference type="KEGG" id="frx:F7310_06805"/>
<dbReference type="AlphaFoldDB" id="A0A1L4BTA8"/>
<evidence type="ECO:0000313" key="3">
    <source>
        <dbReference type="Proteomes" id="UP000184222"/>
    </source>
</evidence>
<dbReference type="STRING" id="573570.F7310_06805"/>
<gene>
    <name evidence="2" type="ORF">F7310_06805</name>
</gene>
<feature type="domain" description="Glycosyltransferase subfamily 4-like N-terminal" evidence="1">
    <location>
        <begin position="16"/>
        <end position="177"/>
    </location>
</feature>
<proteinExistence type="predicted"/>
<accession>A0A1L4BTA8</accession>
<dbReference type="InterPro" id="IPR028098">
    <property type="entry name" value="Glyco_trans_4-like_N"/>
</dbReference>
<dbReference type="SUPFAM" id="SSF53756">
    <property type="entry name" value="UDP-Glycosyltransferase/glycogen phosphorylase"/>
    <property type="match status" value="1"/>
</dbReference>
<dbReference type="Gene3D" id="3.40.50.2000">
    <property type="entry name" value="Glycogen Phosphorylase B"/>
    <property type="match status" value="2"/>
</dbReference>
<dbReference type="RefSeq" id="WP_072712736.1">
    <property type="nucleotide sequence ID" value="NZ_CP016796.1"/>
</dbReference>
<sequence length="357" mass="42026">MRIAYLVNYDISTNSGVVYKILQQTKQWSEYGHDVYIVSLKTLTMYDSKLDKITKLRPSNFKFKKIGTFLNLLFNSFYINKLITGMRFDIIYMRYQLYIPFFTKILKKNTIVMEINSDDVSEYKLNSKITYCYNLFTRNIILKNVNAFISVSNELKKRFTSFNRPVEVIANGINTDKFNCVANNNNRPIFVFIATPNQPWHGFDKILQMAEYFKDYDFNIIGYDGQNTSNLKYFGYLNMQEATEVIQKSDIGIGTLSLYKNNMFEASPLKTRQYLACGIPMIYAYEDTDIQEVKSFGLKLENSENNVDYKKIQSFVERVFNSKEIRLKARNYAVSYLDFKIKEKQRLEFFKKVLSES</sequence>
<dbReference type="Proteomes" id="UP000184222">
    <property type="component" value="Chromosome"/>
</dbReference>
<organism evidence="2 3">
    <name type="scientific">Francisella uliginis</name>
    <dbReference type="NCBI Taxonomy" id="573570"/>
    <lineage>
        <taxon>Bacteria</taxon>
        <taxon>Pseudomonadati</taxon>
        <taxon>Pseudomonadota</taxon>
        <taxon>Gammaproteobacteria</taxon>
        <taxon>Thiotrichales</taxon>
        <taxon>Francisellaceae</taxon>
        <taxon>Francisella</taxon>
    </lineage>
</organism>
<dbReference type="OrthoDB" id="6385861at2"/>
<evidence type="ECO:0000313" key="2">
    <source>
        <dbReference type="EMBL" id="API87079.1"/>
    </source>
</evidence>
<keyword evidence="3" id="KW-1185">Reference proteome</keyword>
<reference evidence="2 3" key="1">
    <citation type="journal article" date="2016" name="Appl. Environ. Microbiol.">
        <title>Whole genome relationships among Francisella bacteria of diverse origin define new species and provide specific regions for detection.</title>
        <authorList>
            <person name="Challacombe J.F."/>
            <person name="Petersen J.M."/>
            <person name="Gallegos-Graves V."/>
            <person name="Hodge D."/>
            <person name="Pillai S."/>
            <person name="Kuske C.R."/>
        </authorList>
    </citation>
    <scope>NUCLEOTIDE SEQUENCE [LARGE SCALE GENOMIC DNA]</scope>
    <source>
        <strain evidence="3">TX07-7310</strain>
    </source>
</reference>
<evidence type="ECO:0000259" key="1">
    <source>
        <dbReference type="Pfam" id="PF13439"/>
    </source>
</evidence>